<protein>
    <submittedName>
        <fullName evidence="2">Hydrogenase expression protein HupH</fullName>
    </submittedName>
</protein>
<name>A0A6M0Q821_9BACI</name>
<proteinExistence type="inferred from homology"/>
<keyword evidence="3" id="KW-1185">Reference proteome</keyword>
<dbReference type="InterPro" id="IPR053714">
    <property type="entry name" value="Iso_Racemase_Enz_sf"/>
</dbReference>
<dbReference type="Proteomes" id="UP000481043">
    <property type="component" value="Unassembled WGS sequence"/>
</dbReference>
<organism evidence="2 3">
    <name type="scientific">Bacillus mesophilus</name>
    <dbReference type="NCBI Taxonomy" id="1808955"/>
    <lineage>
        <taxon>Bacteria</taxon>
        <taxon>Bacillati</taxon>
        <taxon>Bacillota</taxon>
        <taxon>Bacilli</taxon>
        <taxon>Bacillales</taxon>
        <taxon>Bacillaceae</taxon>
        <taxon>Bacillus</taxon>
    </lineage>
</organism>
<gene>
    <name evidence="2" type="ORF">G4D63_12335</name>
</gene>
<accession>A0A6M0Q821</accession>
<dbReference type="InterPro" id="IPR015942">
    <property type="entry name" value="Asp/Glu/hydantoin_racemase"/>
</dbReference>
<dbReference type="Pfam" id="PF01177">
    <property type="entry name" value="Asp_Glu_race"/>
    <property type="match status" value="1"/>
</dbReference>
<dbReference type="PANTHER" id="PTHR28047:SF5">
    <property type="entry name" value="PROTEIN DCG1"/>
    <property type="match status" value="1"/>
</dbReference>
<dbReference type="Gene3D" id="3.40.50.12500">
    <property type="match status" value="1"/>
</dbReference>
<evidence type="ECO:0000313" key="3">
    <source>
        <dbReference type="Proteomes" id="UP000481043"/>
    </source>
</evidence>
<dbReference type="RefSeq" id="WP_163179986.1">
    <property type="nucleotide sequence ID" value="NZ_JAAIWM010000004.1"/>
</dbReference>
<dbReference type="GO" id="GO:0047661">
    <property type="term" value="F:amino-acid racemase activity"/>
    <property type="evidence" value="ECO:0007669"/>
    <property type="project" value="InterPro"/>
</dbReference>
<comment type="caution">
    <text evidence="2">The sequence shown here is derived from an EMBL/GenBank/DDBJ whole genome shotgun (WGS) entry which is preliminary data.</text>
</comment>
<comment type="similarity">
    <text evidence="1">Belongs to the HyuE racemase family.</text>
</comment>
<dbReference type="EMBL" id="JAAIWM010000004">
    <property type="protein sequence ID" value="NEY72516.1"/>
    <property type="molecule type" value="Genomic_DNA"/>
</dbReference>
<evidence type="ECO:0000313" key="2">
    <source>
        <dbReference type="EMBL" id="NEY72516.1"/>
    </source>
</evidence>
<dbReference type="AlphaFoldDB" id="A0A6M0Q821"/>
<evidence type="ECO:0000256" key="1">
    <source>
        <dbReference type="ARBA" id="ARBA00038414"/>
    </source>
</evidence>
<reference evidence="2 3" key="1">
    <citation type="submission" date="2020-02" db="EMBL/GenBank/DDBJ databases">
        <title>Bacillus aquiflavi sp. nov., isolated from yellow water of strong flavor Chinese baijiu in Yibin region of China.</title>
        <authorList>
            <person name="Xie J."/>
        </authorList>
    </citation>
    <scope>NUCLEOTIDE SEQUENCE [LARGE SCALE GENOMIC DNA]</scope>
    <source>
        <strain evidence="2 3">SA4</strain>
    </source>
</reference>
<sequence length="253" mass="26962">MKIVYVVPGPMNLEEVARRGALLKQWAGEGVQVDISTVADGPASIESMYEEYLSIPQTAKLIYQHEQEGYDAVVLGCAGDPGLDAYREITTNLTIVGPAASSFHTAALLGHRFSVLTVTDSTIASAYELVQKAGLSSKLASVKAVNIPVLELGVDRQATLEKLIAIGKKEIEENGADTLTLGCMSMGFLNVAEDMQEALGIPVINPAKNALKVAEALVGAGYRHSKKAYMVPPKLASGKVKSLDELHVTRVIQ</sequence>
<dbReference type="PANTHER" id="PTHR28047">
    <property type="entry name" value="PROTEIN DCG1"/>
    <property type="match status" value="1"/>
</dbReference>
<dbReference type="InterPro" id="IPR052186">
    <property type="entry name" value="Hydantoin_racemase-like"/>
</dbReference>